<dbReference type="AlphaFoldDB" id="A0A5J4UUS3"/>
<protein>
    <submittedName>
        <fullName evidence="1">Uncharacterized protein</fullName>
    </submittedName>
</protein>
<accession>A0A5J4UUS3</accession>
<evidence type="ECO:0000313" key="2">
    <source>
        <dbReference type="Proteomes" id="UP000324800"/>
    </source>
</evidence>
<organism evidence="1 2">
    <name type="scientific">Streblomastix strix</name>
    <dbReference type="NCBI Taxonomy" id="222440"/>
    <lineage>
        <taxon>Eukaryota</taxon>
        <taxon>Metamonada</taxon>
        <taxon>Preaxostyla</taxon>
        <taxon>Oxymonadida</taxon>
        <taxon>Streblomastigidae</taxon>
        <taxon>Streblomastix</taxon>
    </lineage>
</organism>
<name>A0A5J4UUS3_9EUKA</name>
<dbReference type="Gene3D" id="3.40.30.10">
    <property type="entry name" value="Glutaredoxin"/>
    <property type="match status" value="1"/>
</dbReference>
<evidence type="ECO:0000313" key="1">
    <source>
        <dbReference type="EMBL" id="KAA6373495.1"/>
    </source>
</evidence>
<dbReference type="SUPFAM" id="SSF52833">
    <property type="entry name" value="Thioredoxin-like"/>
    <property type="match status" value="1"/>
</dbReference>
<reference evidence="1 2" key="1">
    <citation type="submission" date="2019-03" db="EMBL/GenBank/DDBJ databases">
        <title>Single cell metagenomics reveals metabolic interactions within the superorganism composed of flagellate Streblomastix strix and complex community of Bacteroidetes bacteria on its surface.</title>
        <authorList>
            <person name="Treitli S.C."/>
            <person name="Kolisko M."/>
            <person name="Husnik F."/>
            <person name="Keeling P."/>
            <person name="Hampl V."/>
        </authorList>
    </citation>
    <scope>NUCLEOTIDE SEQUENCE [LARGE SCALE GENOMIC DNA]</scope>
    <source>
        <strain evidence="1">ST1C</strain>
    </source>
</reference>
<dbReference type="Proteomes" id="UP000324800">
    <property type="component" value="Unassembled WGS sequence"/>
</dbReference>
<dbReference type="EMBL" id="SNRW01012703">
    <property type="protein sequence ID" value="KAA6373495.1"/>
    <property type="molecule type" value="Genomic_DNA"/>
</dbReference>
<sequence length="116" mass="13673">MQKRSQLGKRKTVIGFINNRTKMENEKNGSSFLESYKRIALRFDDDPSIFFILVDNLQFPGFTKVYNIPSSKFPDVFIVNWIDSLNWTRSAKKKEQNWNEENIITFIHHVINGKVC</sequence>
<dbReference type="InterPro" id="IPR036249">
    <property type="entry name" value="Thioredoxin-like_sf"/>
</dbReference>
<gene>
    <name evidence="1" type="ORF">EZS28_030977</name>
</gene>
<comment type="caution">
    <text evidence="1">The sequence shown here is derived from an EMBL/GenBank/DDBJ whole genome shotgun (WGS) entry which is preliminary data.</text>
</comment>
<proteinExistence type="predicted"/>